<dbReference type="Pfam" id="PF07969">
    <property type="entry name" value="Amidohydro_3"/>
    <property type="match status" value="1"/>
</dbReference>
<dbReference type="PANTHER" id="PTHR11647">
    <property type="entry name" value="HYDRANTOINASE/DIHYDROPYRIMIDINASE FAMILY MEMBER"/>
    <property type="match status" value="1"/>
</dbReference>
<organism evidence="2 3">
    <name type="scientific">Actinomadura yumaensis</name>
    <dbReference type="NCBI Taxonomy" id="111807"/>
    <lineage>
        <taxon>Bacteria</taxon>
        <taxon>Bacillati</taxon>
        <taxon>Actinomycetota</taxon>
        <taxon>Actinomycetes</taxon>
        <taxon>Streptosporangiales</taxon>
        <taxon>Thermomonosporaceae</taxon>
        <taxon>Actinomadura</taxon>
    </lineage>
</organism>
<accession>A0ABW2CGG1</accession>
<comment type="caution">
    <text evidence="2">The sequence shown here is derived from an EMBL/GenBank/DDBJ whole genome shotgun (WGS) entry which is preliminary data.</text>
</comment>
<reference evidence="3" key="1">
    <citation type="journal article" date="2019" name="Int. J. Syst. Evol. Microbiol.">
        <title>The Global Catalogue of Microorganisms (GCM) 10K type strain sequencing project: providing services to taxonomists for standard genome sequencing and annotation.</title>
        <authorList>
            <consortium name="The Broad Institute Genomics Platform"/>
            <consortium name="The Broad Institute Genome Sequencing Center for Infectious Disease"/>
            <person name="Wu L."/>
            <person name="Ma J."/>
        </authorList>
    </citation>
    <scope>NUCLEOTIDE SEQUENCE [LARGE SCALE GENOMIC DNA]</scope>
    <source>
        <strain evidence="3">JCM 3369</strain>
    </source>
</reference>
<sequence length="529" mass="55814">MSFDLVVRGGAVVDGTGAAARRADVAIAGDRVAAVGELPALDCPELDADGCAVAPGFINVLSHAYESLQLDPRGLSDLYQGVTSEIFGEGFSLGPVTGRMVDAVAAEQRDDGVRISWSRLGDFLDDLVKAGVGPNIGSFVGADNLRMAHAGADDRPLTGRELAAACRLLDEELADGALGVGSALIYAPGSYASTEELIAYARVLAEHDALYISHIRGESDRLLDAVDELVRIAEESSARAEIYHLKATGRRNWPLMGTVLDRVEKARANGITVTADVYPYAAGSTFLAAFVPPRFHAGGERELVARIGDAEARAAMKSAILRPGDDWENLYLDAGGAAGVLLLGDGAPELSGRTLAEVSEARGDGDPVDTLLDLAAAYPQQLVAEFCASEPNVHRALQHPWVSVCSDSEAAAAEPPFTATSTHPRAYGAFARVLGPYVRAGVLTLEDAVRRMTGLPAENLRLPDRGVIREGAFADLAIFVPEDVRDNATYLDPHRYAGGMRHVLVNGRVAFRDGVPTGALAGRALRRGA</sequence>
<dbReference type="InterPro" id="IPR013108">
    <property type="entry name" value="Amidohydro_3"/>
</dbReference>
<dbReference type="InterPro" id="IPR050378">
    <property type="entry name" value="Metallo-dep_Hydrolases_sf"/>
</dbReference>
<keyword evidence="3" id="KW-1185">Reference proteome</keyword>
<evidence type="ECO:0000259" key="1">
    <source>
        <dbReference type="Pfam" id="PF07969"/>
    </source>
</evidence>
<proteinExistence type="predicted"/>
<dbReference type="SUPFAM" id="SSF51338">
    <property type="entry name" value="Composite domain of metallo-dependent hydrolases"/>
    <property type="match status" value="1"/>
</dbReference>
<gene>
    <name evidence="2" type="ORF">ACFQKB_13925</name>
</gene>
<dbReference type="RefSeq" id="WP_160826340.1">
    <property type="nucleotide sequence ID" value="NZ_JBHSXS010000006.1"/>
</dbReference>
<dbReference type="Proteomes" id="UP001596380">
    <property type="component" value="Unassembled WGS sequence"/>
</dbReference>
<evidence type="ECO:0000313" key="3">
    <source>
        <dbReference type="Proteomes" id="UP001596380"/>
    </source>
</evidence>
<dbReference type="EMBL" id="JBHSXS010000006">
    <property type="protein sequence ID" value="MFC6880861.1"/>
    <property type="molecule type" value="Genomic_DNA"/>
</dbReference>
<name>A0ABW2CGG1_9ACTN</name>
<dbReference type="PANTHER" id="PTHR11647:SF1">
    <property type="entry name" value="COLLAPSIN RESPONSE MEDIATOR PROTEIN"/>
    <property type="match status" value="1"/>
</dbReference>
<dbReference type="Gene3D" id="2.30.40.10">
    <property type="entry name" value="Urease, subunit C, domain 1"/>
    <property type="match status" value="1"/>
</dbReference>
<protein>
    <submittedName>
        <fullName evidence="2">Amidohydrolase family protein</fullName>
    </submittedName>
</protein>
<dbReference type="InterPro" id="IPR032466">
    <property type="entry name" value="Metal_Hydrolase"/>
</dbReference>
<dbReference type="SUPFAM" id="SSF51556">
    <property type="entry name" value="Metallo-dependent hydrolases"/>
    <property type="match status" value="1"/>
</dbReference>
<evidence type="ECO:0000313" key="2">
    <source>
        <dbReference type="EMBL" id="MFC6880861.1"/>
    </source>
</evidence>
<feature type="domain" description="Amidohydrolase 3" evidence="1">
    <location>
        <begin position="46"/>
        <end position="510"/>
    </location>
</feature>
<dbReference type="InterPro" id="IPR011059">
    <property type="entry name" value="Metal-dep_hydrolase_composite"/>
</dbReference>
<dbReference type="Gene3D" id="3.20.20.140">
    <property type="entry name" value="Metal-dependent hydrolases"/>
    <property type="match status" value="2"/>
</dbReference>